<protein>
    <submittedName>
        <fullName evidence="1">Uncharacterized protein</fullName>
    </submittedName>
</protein>
<reference evidence="1 2" key="1">
    <citation type="submission" date="2018-08" db="EMBL/GenBank/DDBJ databases">
        <title>Genomic investigation of the strawberry pathogen Phytophthora fragariae indicates pathogenicity is determined by transcriptional variation in three key races.</title>
        <authorList>
            <person name="Adams T.M."/>
            <person name="Armitage A.D."/>
            <person name="Sobczyk M.K."/>
            <person name="Bates H.J."/>
            <person name="Dunwell J.M."/>
            <person name="Nellist C.F."/>
            <person name="Harrison R.J."/>
        </authorList>
    </citation>
    <scope>NUCLEOTIDE SEQUENCE [LARGE SCALE GENOMIC DNA]</scope>
    <source>
        <strain evidence="1 2">BC-1</strain>
    </source>
</reference>
<dbReference type="Proteomes" id="UP000440367">
    <property type="component" value="Unassembled WGS sequence"/>
</dbReference>
<accession>A0A6A3WHY6</accession>
<dbReference type="AlphaFoldDB" id="A0A6A3WHY6"/>
<proteinExistence type="predicted"/>
<comment type="caution">
    <text evidence="1">The sequence shown here is derived from an EMBL/GenBank/DDBJ whole genome shotgun (WGS) entry which is preliminary data.</text>
</comment>
<evidence type="ECO:0000313" key="1">
    <source>
        <dbReference type="EMBL" id="KAE9183052.1"/>
    </source>
</evidence>
<gene>
    <name evidence="1" type="ORF">PF002_g26812</name>
</gene>
<name>A0A6A3WHY6_9STRA</name>
<dbReference type="EMBL" id="QXGD01002881">
    <property type="protein sequence ID" value="KAE9183052.1"/>
    <property type="molecule type" value="Genomic_DNA"/>
</dbReference>
<sequence length="45" mass="5374">MSNPCERYGFLSMFSPLKMILGTQFRRQRGSYEEEENSIEKHAQF</sequence>
<organism evidence="1 2">
    <name type="scientific">Phytophthora fragariae</name>
    <dbReference type="NCBI Taxonomy" id="53985"/>
    <lineage>
        <taxon>Eukaryota</taxon>
        <taxon>Sar</taxon>
        <taxon>Stramenopiles</taxon>
        <taxon>Oomycota</taxon>
        <taxon>Peronosporomycetes</taxon>
        <taxon>Peronosporales</taxon>
        <taxon>Peronosporaceae</taxon>
        <taxon>Phytophthora</taxon>
    </lineage>
</organism>
<evidence type="ECO:0000313" key="2">
    <source>
        <dbReference type="Proteomes" id="UP000440367"/>
    </source>
</evidence>